<name>A0AC61L3I3_9EURY</name>
<evidence type="ECO:0000313" key="2">
    <source>
        <dbReference type="Proteomes" id="UP000248329"/>
    </source>
</evidence>
<comment type="caution">
    <text evidence="1">The sequence shown here is derived from an EMBL/GenBank/DDBJ whole genome shotgun (WGS) entry which is preliminary data.</text>
</comment>
<organism evidence="1 2">
    <name type="scientific">Candidatus Methanogaster sp</name>
    <dbReference type="NCBI Taxonomy" id="3386292"/>
    <lineage>
        <taxon>Archaea</taxon>
        <taxon>Methanobacteriati</taxon>
        <taxon>Methanobacteriota</taxon>
        <taxon>Stenosarchaea group</taxon>
        <taxon>Methanomicrobia</taxon>
        <taxon>Methanosarcinales</taxon>
        <taxon>ANME-2 cluster</taxon>
        <taxon>Candidatus Methanogasteraceae</taxon>
        <taxon>Candidatus Methanogaster</taxon>
    </lineage>
</organism>
<evidence type="ECO:0000313" key="1">
    <source>
        <dbReference type="EMBL" id="PXF61045.1"/>
    </source>
</evidence>
<dbReference type="EMBL" id="PQXF01000008">
    <property type="protein sequence ID" value="PXF61045.1"/>
    <property type="molecule type" value="Genomic_DNA"/>
</dbReference>
<reference evidence="1" key="1">
    <citation type="submission" date="2018-01" db="EMBL/GenBank/DDBJ databases">
        <authorList>
            <person name="Krukenberg V."/>
        </authorList>
    </citation>
    <scope>NUCLEOTIDE SEQUENCE</scope>
    <source>
        <strain evidence="1">E20ANME2</strain>
    </source>
</reference>
<accession>A0AC61L3I3</accession>
<protein>
    <submittedName>
        <fullName evidence="1">Uncharacterized protein</fullName>
    </submittedName>
</protein>
<gene>
    <name evidence="1" type="ORF">C4B59_05660</name>
</gene>
<proteinExistence type="predicted"/>
<sequence>MLGDIFLMVTSAQTRGSTRVALMAALHARVLTAETWGGQCVVQDRVDNVFFERWLWHGVRQY</sequence>
<dbReference type="Proteomes" id="UP000248329">
    <property type="component" value="Unassembled WGS sequence"/>
</dbReference>